<dbReference type="Proteomes" id="UP000018144">
    <property type="component" value="Unassembled WGS sequence"/>
</dbReference>
<evidence type="ECO:0000313" key="1">
    <source>
        <dbReference type="EMBL" id="CCX16480.1"/>
    </source>
</evidence>
<dbReference type="AlphaFoldDB" id="U4LPC0"/>
<protein>
    <submittedName>
        <fullName evidence="1">Uncharacterized protein</fullName>
    </submittedName>
</protein>
<reference evidence="1 2" key="1">
    <citation type="journal article" date="2013" name="PLoS Genet.">
        <title>The genome and development-dependent transcriptomes of Pyronema confluens: a window into fungal evolution.</title>
        <authorList>
            <person name="Traeger S."/>
            <person name="Altegoer F."/>
            <person name="Freitag M."/>
            <person name="Gabaldon T."/>
            <person name="Kempken F."/>
            <person name="Kumar A."/>
            <person name="Marcet-Houben M."/>
            <person name="Poggeler S."/>
            <person name="Stajich J.E."/>
            <person name="Nowrousian M."/>
        </authorList>
    </citation>
    <scope>NUCLEOTIDE SEQUENCE [LARGE SCALE GENOMIC DNA]</scope>
    <source>
        <strain evidence="2">CBS 100304</strain>
        <tissue evidence="1">Vegetative mycelium</tissue>
    </source>
</reference>
<gene>
    <name evidence="1" type="ORF">PCON_03123</name>
</gene>
<keyword evidence="2" id="KW-1185">Reference proteome</keyword>
<name>U4LPC0_PYROM</name>
<proteinExistence type="predicted"/>
<evidence type="ECO:0000313" key="2">
    <source>
        <dbReference type="Proteomes" id="UP000018144"/>
    </source>
</evidence>
<sequence>MGLVFRNCREFGISCLASVTVAISSLLWICMREPQQPVQGLAMHPTLTAPSLVCESLDRRS</sequence>
<dbReference type="EMBL" id="HF936418">
    <property type="protein sequence ID" value="CCX16480.1"/>
    <property type="molecule type" value="Genomic_DNA"/>
</dbReference>
<organism evidence="1 2">
    <name type="scientific">Pyronema omphalodes (strain CBS 100304)</name>
    <name type="common">Pyronema confluens</name>
    <dbReference type="NCBI Taxonomy" id="1076935"/>
    <lineage>
        <taxon>Eukaryota</taxon>
        <taxon>Fungi</taxon>
        <taxon>Dikarya</taxon>
        <taxon>Ascomycota</taxon>
        <taxon>Pezizomycotina</taxon>
        <taxon>Pezizomycetes</taxon>
        <taxon>Pezizales</taxon>
        <taxon>Pyronemataceae</taxon>
        <taxon>Pyronema</taxon>
    </lineage>
</organism>
<accession>U4LPC0</accession>